<evidence type="ECO:0000259" key="7">
    <source>
        <dbReference type="SMART" id="SM01340"/>
    </source>
</evidence>
<feature type="compositionally biased region" description="Polar residues" evidence="6">
    <location>
        <begin position="517"/>
        <end position="539"/>
    </location>
</feature>
<dbReference type="InterPro" id="IPR020568">
    <property type="entry name" value="Ribosomal_Su5_D2-typ_SF"/>
</dbReference>
<evidence type="ECO:0000256" key="1">
    <source>
        <dbReference type="ARBA" id="ARBA00004123"/>
    </source>
</evidence>
<dbReference type="GO" id="GO:0140664">
    <property type="term" value="F:ATP-dependent DNA damage sensor activity"/>
    <property type="evidence" value="ECO:0007669"/>
    <property type="project" value="InterPro"/>
</dbReference>
<dbReference type="GO" id="GO:0005524">
    <property type="term" value="F:ATP binding"/>
    <property type="evidence" value="ECO:0007669"/>
    <property type="project" value="InterPro"/>
</dbReference>
<evidence type="ECO:0000313" key="9">
    <source>
        <dbReference type="Proteomes" id="UP000267029"/>
    </source>
</evidence>
<dbReference type="PANTHER" id="PTHR10073">
    <property type="entry name" value="DNA MISMATCH REPAIR PROTEIN MLH, PMS, MUTL"/>
    <property type="match status" value="1"/>
</dbReference>
<dbReference type="Gene3D" id="3.30.230.10">
    <property type="match status" value="1"/>
</dbReference>
<dbReference type="Proteomes" id="UP000267029">
    <property type="component" value="Unassembled WGS sequence"/>
</dbReference>
<feature type="domain" description="DNA mismatch repair protein S5" evidence="7">
    <location>
        <begin position="246"/>
        <end position="397"/>
    </location>
</feature>
<dbReference type="AlphaFoldDB" id="A0A0R3UKG4"/>
<dbReference type="InterPro" id="IPR014762">
    <property type="entry name" value="DNA_mismatch_repair_CS"/>
</dbReference>
<keyword evidence="9" id="KW-1185">Reference proteome</keyword>
<feature type="compositionally biased region" description="Basic and acidic residues" evidence="6">
    <location>
        <begin position="503"/>
        <end position="512"/>
    </location>
</feature>
<dbReference type="GO" id="GO:0032389">
    <property type="term" value="C:MutLalpha complex"/>
    <property type="evidence" value="ECO:0007669"/>
    <property type="project" value="TreeGrafter"/>
</dbReference>
<reference evidence="8 9" key="1">
    <citation type="submission" date="2018-10" db="EMBL/GenBank/DDBJ databases">
        <authorList>
            <consortium name="Pathogen Informatics"/>
        </authorList>
    </citation>
    <scope>NUCLEOTIDE SEQUENCE [LARGE SCALE GENOMIC DNA]</scope>
</reference>
<dbReference type="NCBIfam" id="TIGR00585">
    <property type="entry name" value="mutl"/>
    <property type="match status" value="1"/>
</dbReference>
<dbReference type="InterPro" id="IPR038973">
    <property type="entry name" value="MutL/Mlh/Pms-like"/>
</dbReference>
<dbReference type="InterPro" id="IPR036890">
    <property type="entry name" value="HATPase_C_sf"/>
</dbReference>
<comment type="similarity">
    <text evidence="2">Belongs to the DNA mismatch repair MutL/HexB family.</text>
</comment>
<dbReference type="STRING" id="53468.A0A0R3UKG4"/>
<dbReference type="GO" id="GO:0006298">
    <property type="term" value="P:mismatch repair"/>
    <property type="evidence" value="ECO:0007669"/>
    <property type="project" value="InterPro"/>
</dbReference>
<evidence type="ECO:0000256" key="2">
    <source>
        <dbReference type="ARBA" id="ARBA00006082"/>
    </source>
</evidence>
<evidence type="ECO:0000256" key="6">
    <source>
        <dbReference type="SAM" id="MobiDB-lite"/>
    </source>
</evidence>
<feature type="region of interest" description="Disordered" evidence="6">
    <location>
        <begin position="470"/>
        <end position="548"/>
    </location>
</feature>
<dbReference type="InterPro" id="IPR014721">
    <property type="entry name" value="Ribsml_uS5_D2-typ_fold_subgr"/>
</dbReference>
<dbReference type="SMART" id="SM01340">
    <property type="entry name" value="DNA_mis_repair"/>
    <property type="match status" value="1"/>
</dbReference>
<organism evidence="8 9">
    <name type="scientific">Mesocestoides corti</name>
    <name type="common">Flatworm</name>
    <dbReference type="NCBI Taxonomy" id="53468"/>
    <lineage>
        <taxon>Eukaryota</taxon>
        <taxon>Metazoa</taxon>
        <taxon>Spiralia</taxon>
        <taxon>Lophotrochozoa</taxon>
        <taxon>Platyhelminthes</taxon>
        <taxon>Cestoda</taxon>
        <taxon>Eucestoda</taxon>
        <taxon>Cyclophyllidea</taxon>
        <taxon>Mesocestoididae</taxon>
        <taxon>Mesocestoides</taxon>
    </lineage>
</organism>
<sequence>MSEPPASVTEPPRIQVLPADVVNRIAAGEVIQRPCNAVKELIENSLDARSTMIQVNLREGGLKMIQVQDNGHGIQPTDLPILCERFLLSLPCGRFAGERYFFPRQEFEDLSHLVTFGFRGEALASLSYVARLSVTTRPAGRSCAYRAEYSEGKLTAAPRVCAGNPGTSIHAEDLFRNVPIRRDALKSPREEFVRIAEIVARYSLHYAGKCGFFLRSLDRRTGVGASPTPIGGDLRTTKDWTKVDVVRAAFGQRAAADLLPISHDQHFDVSSVRLAVDRLGLKFEGLLSNPSQVTSEGSPSIQLVLFVNNRLVECASIKRAVEAAYAALLPHRAAQLCIGQARASAASSAASLFVYLSLELPTTSLDVNVHPTKAQVHFLHEDEVITCVRDAIEHFLLRSSGSRSLSIHSLSLKDVGCTREPSSTPPSSLPKQSRLEPFSQRPGGCVSSASPICRPERLVRTDVRAQRLEAFLNRPQPLAEKPRPPSPDVESDSGDDNSVSADSPHRTRDKFHASTPRAESTSSQNTTSEDNYLQTSDSVKSPDVISRLNMSKTGTRRTVKAVLERKLAGNKRRPVLLESVLTMREAIEARASVDARSLLRECVFVGCVSRSNCLVQQSTNLLLMRLHPLVKELFYQLLVANFANHGEMVLNPSAPVGTLLNLGLRRAMPDSSPAEVTAFADKGCSILSKRANMLWDYFSLKLQPDEHGILHLHSLPVLLDRFIPNLNHLPTFLTRLVREVNWNEEGACFEGICRTTASFYAKRIKDTVRLKPLLDKNCDLTIANSPGSSADGSEIDEAKTPTCEGAAPWSWTVEHVLLPTIRTVLLPTHTMCFPTKDEKSPALLKLTSLPDLYKVFERC</sequence>
<comment type="subcellular location">
    <subcellularLocation>
        <location evidence="1">Nucleus</location>
    </subcellularLocation>
</comment>
<dbReference type="GO" id="GO:0030983">
    <property type="term" value="F:mismatched DNA binding"/>
    <property type="evidence" value="ECO:0007669"/>
    <property type="project" value="InterPro"/>
</dbReference>
<keyword evidence="5" id="KW-0539">Nucleus</keyword>
<dbReference type="CDD" id="cd16926">
    <property type="entry name" value="HATPase_MutL-MLH-PMS-like"/>
    <property type="match status" value="1"/>
</dbReference>
<evidence type="ECO:0000256" key="5">
    <source>
        <dbReference type="ARBA" id="ARBA00023242"/>
    </source>
</evidence>
<evidence type="ECO:0000256" key="4">
    <source>
        <dbReference type="ARBA" id="ARBA00023204"/>
    </source>
</evidence>
<dbReference type="PANTHER" id="PTHR10073:SF12">
    <property type="entry name" value="DNA MISMATCH REPAIR PROTEIN MLH1"/>
    <property type="match status" value="1"/>
</dbReference>
<feature type="region of interest" description="Disordered" evidence="6">
    <location>
        <begin position="415"/>
        <end position="450"/>
    </location>
</feature>
<keyword evidence="4" id="KW-0234">DNA repair</keyword>
<dbReference type="SUPFAM" id="SSF55874">
    <property type="entry name" value="ATPase domain of HSP90 chaperone/DNA topoisomerase II/histidine kinase"/>
    <property type="match status" value="1"/>
</dbReference>
<dbReference type="InterPro" id="IPR002099">
    <property type="entry name" value="MutL/Mlh/PMS"/>
</dbReference>
<dbReference type="Gene3D" id="3.30.565.10">
    <property type="entry name" value="Histidine kinase-like ATPase, C-terminal domain"/>
    <property type="match status" value="1"/>
</dbReference>
<dbReference type="Pfam" id="PF16413">
    <property type="entry name" value="Mlh1_C"/>
    <property type="match status" value="1"/>
</dbReference>
<name>A0A0R3UKG4_MESCO</name>
<dbReference type="Pfam" id="PF13589">
    <property type="entry name" value="HATPase_c_3"/>
    <property type="match status" value="1"/>
</dbReference>
<dbReference type="InterPro" id="IPR013507">
    <property type="entry name" value="DNA_mismatch_S5_2-like"/>
</dbReference>
<evidence type="ECO:0000313" key="8">
    <source>
        <dbReference type="EMBL" id="VDD82079.1"/>
    </source>
</evidence>
<keyword evidence="3" id="KW-0227">DNA damage</keyword>
<gene>
    <name evidence="8" type="ORF">MCOS_LOCUS8082</name>
</gene>
<dbReference type="EMBL" id="UXSR01005450">
    <property type="protein sequence ID" value="VDD82079.1"/>
    <property type="molecule type" value="Genomic_DNA"/>
</dbReference>
<accession>A0A0R3UKG4</accession>
<dbReference type="FunFam" id="3.30.565.10:FF:000003">
    <property type="entry name" value="DNA mismatch repair endonuclease MutL"/>
    <property type="match status" value="1"/>
</dbReference>
<proteinExistence type="inferred from homology"/>
<dbReference type="Pfam" id="PF01119">
    <property type="entry name" value="DNA_mis_repair"/>
    <property type="match status" value="1"/>
</dbReference>
<dbReference type="InterPro" id="IPR032189">
    <property type="entry name" value="Mlh1_C"/>
</dbReference>
<protein>
    <recommendedName>
        <fullName evidence="7">DNA mismatch repair protein S5 domain-containing protein</fullName>
    </recommendedName>
</protein>
<dbReference type="OrthoDB" id="10263226at2759"/>
<dbReference type="SUPFAM" id="SSF54211">
    <property type="entry name" value="Ribosomal protein S5 domain 2-like"/>
    <property type="match status" value="1"/>
</dbReference>
<dbReference type="GO" id="GO:0016887">
    <property type="term" value="F:ATP hydrolysis activity"/>
    <property type="evidence" value="ECO:0007669"/>
    <property type="project" value="InterPro"/>
</dbReference>
<dbReference type="PROSITE" id="PS00058">
    <property type="entry name" value="DNA_MISMATCH_REPAIR_1"/>
    <property type="match status" value="1"/>
</dbReference>
<evidence type="ECO:0000256" key="3">
    <source>
        <dbReference type="ARBA" id="ARBA00022763"/>
    </source>
</evidence>